<proteinExistence type="predicted"/>
<reference evidence="2 3" key="1">
    <citation type="submission" date="2024-08" db="EMBL/GenBank/DDBJ databases">
        <title>Draft Genome Sequence of Legionella lytica strain DSB2004, Isolated From a Fire Sprinkler System.</title>
        <authorList>
            <person name="Everhart A.D."/>
            <person name="Kidane D.T."/>
            <person name="Farone A.L."/>
            <person name="Farone M.B."/>
        </authorList>
    </citation>
    <scope>NUCLEOTIDE SEQUENCE [LARGE SCALE GENOMIC DNA]</scope>
    <source>
        <strain evidence="2 3">DSB2004</strain>
    </source>
</reference>
<accession>A0ABW8D9D6</accession>
<feature type="compositionally biased region" description="Polar residues" evidence="1">
    <location>
        <begin position="16"/>
        <end position="26"/>
    </location>
</feature>
<evidence type="ECO:0000256" key="1">
    <source>
        <dbReference type="SAM" id="MobiDB-lite"/>
    </source>
</evidence>
<dbReference type="EMBL" id="JBGORX010000002">
    <property type="protein sequence ID" value="MFJ1268591.1"/>
    <property type="molecule type" value="Genomic_DNA"/>
</dbReference>
<dbReference type="Proteomes" id="UP001615550">
    <property type="component" value="Unassembled WGS sequence"/>
</dbReference>
<evidence type="ECO:0000313" key="2">
    <source>
        <dbReference type="EMBL" id="MFJ1268591.1"/>
    </source>
</evidence>
<keyword evidence="3" id="KW-1185">Reference proteome</keyword>
<sequence>MSYQDYISTHLRPSESDLSASPSPPSIQLNTPDDKEILGLLNFACLNRYTSGSPAEAFALDTFKFARNFVLTSSIDKITFDWDNTLYSSLIIQGAAVFPAQLYKKKLPKYFLNKSLTAIESPRPFMEELVFGMMIGFAIKQGLTQFTEWERYKPEVGILTLTWPQRLAGLAQRHVPLLSLLEGHFPGNNDVAEQILKNKTRAFVHLYDFINYISDVLDQMEQSHFKNLPHHQRIDLQACFQLGKLHKLKFPEVLENKDWLGNNHLHFDDCLLTLNHLEAYQAKKISTVYVRQSQSDAPNIRSIDRMYTPSLYSSIHKSRKESISRIAKKEYFNCTIQNIINVLKQETYWPITAPELYQRHTLPAGTQLAFYESATTVNNFWENYLQPISLLQKKLRRAKKLVLSNQ</sequence>
<comment type="caution">
    <text evidence="2">The sequence shown here is derived from an EMBL/GenBank/DDBJ whole genome shotgun (WGS) entry which is preliminary data.</text>
</comment>
<dbReference type="RefSeq" id="WP_400187437.1">
    <property type="nucleotide sequence ID" value="NZ_JBGORX010000002.1"/>
</dbReference>
<gene>
    <name evidence="2" type="ORF">ACD661_08510</name>
</gene>
<organism evidence="2 3">
    <name type="scientific">Legionella lytica</name>
    <dbReference type="NCBI Taxonomy" id="96232"/>
    <lineage>
        <taxon>Bacteria</taxon>
        <taxon>Pseudomonadati</taxon>
        <taxon>Pseudomonadota</taxon>
        <taxon>Gammaproteobacteria</taxon>
        <taxon>Legionellales</taxon>
        <taxon>Legionellaceae</taxon>
        <taxon>Legionella</taxon>
    </lineage>
</organism>
<protein>
    <submittedName>
        <fullName evidence="2">Uncharacterized protein</fullName>
    </submittedName>
</protein>
<evidence type="ECO:0000313" key="3">
    <source>
        <dbReference type="Proteomes" id="UP001615550"/>
    </source>
</evidence>
<feature type="region of interest" description="Disordered" evidence="1">
    <location>
        <begin position="1"/>
        <end position="26"/>
    </location>
</feature>
<name>A0ABW8D9D6_9GAMM</name>